<gene>
    <name evidence="1" type="ORF">VZ94_14260</name>
</gene>
<dbReference type="RefSeq" id="WP_045779743.1">
    <property type="nucleotide sequence ID" value="NZ_LAJX01000145.1"/>
</dbReference>
<evidence type="ECO:0000313" key="2">
    <source>
        <dbReference type="Proteomes" id="UP000033684"/>
    </source>
</evidence>
<evidence type="ECO:0000313" key="1">
    <source>
        <dbReference type="EMBL" id="KJV05981.1"/>
    </source>
</evidence>
<comment type="caution">
    <text evidence="1">The sequence shown here is derived from an EMBL/GenBank/DDBJ whole genome shotgun (WGS) entry which is preliminary data.</text>
</comment>
<name>A0A0F3IGU4_9GAMM</name>
<proteinExistence type="predicted"/>
<reference evidence="2" key="1">
    <citation type="submission" date="2015-03" db="EMBL/GenBank/DDBJ databases">
        <title>Draft genome sequence of a novel methanotroph (Sn10-6) isolated from flooded ricefield rhizosphere in India.</title>
        <authorList>
            <person name="Pandit P.S."/>
            <person name="Pore S.D."/>
            <person name="Arora P."/>
            <person name="Kapse N.G."/>
            <person name="Dhakephalkar P.K."/>
            <person name="Rahalkar M.C."/>
        </authorList>
    </citation>
    <scope>NUCLEOTIDE SEQUENCE [LARGE SCALE GENOMIC DNA]</scope>
    <source>
        <strain evidence="2">Sn10-6</strain>
    </source>
</reference>
<reference evidence="1 2" key="2">
    <citation type="journal article" date="2016" name="Microb. Ecol.">
        <title>Genome Characteristics of a Novel Type I Methanotroph (Sn10-6) Isolated from a Flooded Indian Rice Field.</title>
        <authorList>
            <person name="Rahalkar M.C."/>
            <person name="Pandit P.S."/>
            <person name="Dhakephalkar P.K."/>
            <person name="Pore S."/>
            <person name="Arora P."/>
            <person name="Kapse N."/>
        </authorList>
    </citation>
    <scope>NUCLEOTIDE SEQUENCE [LARGE SCALE GENOMIC DNA]</scope>
    <source>
        <strain evidence="1 2">Sn10-6</strain>
    </source>
</reference>
<accession>A0A0F3IGU4</accession>
<keyword evidence="2" id="KW-1185">Reference proteome</keyword>
<protein>
    <submittedName>
        <fullName evidence="1">Uncharacterized protein</fullName>
    </submittedName>
</protein>
<organism evidence="1 2">
    <name type="scientific">Methylocucumis oryzae</name>
    <dbReference type="NCBI Taxonomy" id="1632867"/>
    <lineage>
        <taxon>Bacteria</taxon>
        <taxon>Pseudomonadati</taxon>
        <taxon>Pseudomonadota</taxon>
        <taxon>Gammaproteobacteria</taxon>
        <taxon>Methylococcales</taxon>
        <taxon>Methylococcaceae</taxon>
        <taxon>Methylocucumis</taxon>
    </lineage>
</organism>
<dbReference type="Gene3D" id="2.60.120.380">
    <property type="match status" value="1"/>
</dbReference>
<sequence>MFITLPQNLIKYTTILTLSTIPTLTSALQVTGSLGEALEAVDVYSFTCPSGTTEAKIRVIDLNTIFNSAAVVYASFGKDSNPTLTVFDSESTSTSSAWISNSSDGSGTYGLVVRKNATNSEDYGVEALCLDSTQTTVLGPRKLTRQINQ</sequence>
<dbReference type="Proteomes" id="UP000033684">
    <property type="component" value="Unassembled WGS sequence"/>
</dbReference>
<dbReference type="AlphaFoldDB" id="A0A0F3IGU4"/>
<dbReference type="EMBL" id="LAJX01000145">
    <property type="protein sequence ID" value="KJV05981.1"/>
    <property type="molecule type" value="Genomic_DNA"/>
</dbReference>